<proteinExistence type="predicted"/>
<name>A0A561BAR2_9BURK</name>
<keyword evidence="2" id="KW-0560">Oxidoreductase</keyword>
<dbReference type="SUPFAM" id="SSF54593">
    <property type="entry name" value="Glyoxalase/Bleomycin resistance protein/Dihydroxybiphenyl dioxygenase"/>
    <property type="match status" value="1"/>
</dbReference>
<accession>A0A561BAR2</accession>
<keyword evidence="2" id="KW-0223">Dioxygenase</keyword>
<evidence type="ECO:0000313" key="3">
    <source>
        <dbReference type="Proteomes" id="UP000319722"/>
    </source>
</evidence>
<dbReference type="Gene3D" id="3.10.180.10">
    <property type="entry name" value="2,3-Dihydroxybiphenyl 1,2-Dioxygenase, domain 1"/>
    <property type="match status" value="1"/>
</dbReference>
<evidence type="ECO:0000259" key="1">
    <source>
        <dbReference type="PROSITE" id="PS51819"/>
    </source>
</evidence>
<organism evidence="2 3">
    <name type="scientific">Variovorax beijingensis</name>
    <dbReference type="NCBI Taxonomy" id="2496117"/>
    <lineage>
        <taxon>Bacteria</taxon>
        <taxon>Pseudomonadati</taxon>
        <taxon>Pseudomonadota</taxon>
        <taxon>Betaproteobacteria</taxon>
        <taxon>Burkholderiales</taxon>
        <taxon>Comamonadaceae</taxon>
        <taxon>Variovorax</taxon>
    </lineage>
</organism>
<dbReference type="RefSeq" id="WP_261380444.1">
    <property type="nucleotide sequence ID" value="NZ_VIVL01000014.1"/>
</dbReference>
<gene>
    <name evidence="2" type="ORF">FB547_11475</name>
</gene>
<evidence type="ECO:0000313" key="2">
    <source>
        <dbReference type="EMBL" id="TWD76004.1"/>
    </source>
</evidence>
<dbReference type="GO" id="GO:0051213">
    <property type="term" value="F:dioxygenase activity"/>
    <property type="evidence" value="ECO:0007669"/>
    <property type="project" value="UniProtKB-KW"/>
</dbReference>
<dbReference type="PANTHER" id="PTHR36503:SF1">
    <property type="entry name" value="BLR2520 PROTEIN"/>
    <property type="match status" value="1"/>
</dbReference>
<dbReference type="EMBL" id="VIVL01000014">
    <property type="protein sequence ID" value="TWD76004.1"/>
    <property type="molecule type" value="Genomic_DNA"/>
</dbReference>
<dbReference type="PROSITE" id="PS51819">
    <property type="entry name" value="VOC"/>
    <property type="match status" value="1"/>
</dbReference>
<sequence>MSQANQLRPFSFVLAVPDLERNTAYFRDALGFEAQWPEGTGWQLLSRGDVRIMIGHCPDAVPPSATGDHSYFGYLHVDDVDALHEEFVRHGALILQPPADKPHGMREFAVATPDGHRLMIGQDLAPRAGSQAGLPRESRRTFRTWLGAADERASTAEAVQ</sequence>
<dbReference type="AlphaFoldDB" id="A0A561BAR2"/>
<dbReference type="InterPro" id="IPR037523">
    <property type="entry name" value="VOC_core"/>
</dbReference>
<dbReference type="InterPro" id="IPR004360">
    <property type="entry name" value="Glyas_Fos-R_dOase_dom"/>
</dbReference>
<dbReference type="PANTHER" id="PTHR36503">
    <property type="entry name" value="BLR2520 PROTEIN"/>
    <property type="match status" value="1"/>
</dbReference>
<dbReference type="Proteomes" id="UP000319722">
    <property type="component" value="Unassembled WGS sequence"/>
</dbReference>
<protein>
    <submittedName>
        <fullName evidence="2">Glyoxalase/bleomycin resistance protein/dioxygenase superfamily protein</fullName>
    </submittedName>
</protein>
<comment type="caution">
    <text evidence="2">The sequence shown here is derived from an EMBL/GenBank/DDBJ whole genome shotgun (WGS) entry which is preliminary data.</text>
</comment>
<dbReference type="InterPro" id="IPR029068">
    <property type="entry name" value="Glyas_Bleomycin-R_OHBP_Dase"/>
</dbReference>
<reference evidence="2 3" key="1">
    <citation type="submission" date="2019-06" db="EMBL/GenBank/DDBJ databases">
        <title>Sorghum-associated microbial communities from plants grown in Nebraska, USA.</title>
        <authorList>
            <person name="Schachtman D."/>
        </authorList>
    </citation>
    <scope>NUCLEOTIDE SEQUENCE [LARGE SCALE GENOMIC DNA]</scope>
    <source>
        <strain evidence="2 3">T529</strain>
    </source>
</reference>
<feature type="domain" description="VOC" evidence="1">
    <location>
        <begin position="8"/>
        <end position="123"/>
    </location>
</feature>
<dbReference type="Pfam" id="PF00903">
    <property type="entry name" value="Glyoxalase"/>
    <property type="match status" value="1"/>
</dbReference>